<dbReference type="Pfam" id="PF02575">
    <property type="entry name" value="YbaB_DNA_bd"/>
    <property type="match status" value="1"/>
</dbReference>
<proteinExistence type="predicted"/>
<keyword evidence="2" id="KW-0175">Coiled coil</keyword>
<dbReference type="PANTHER" id="PTHR33449:SF1">
    <property type="entry name" value="NUCLEOID-ASSOCIATED PROTEIN YBAB"/>
    <property type="match status" value="1"/>
</dbReference>
<dbReference type="Gene3D" id="3.30.1310.10">
    <property type="entry name" value="Nucleoid-associated protein YbaB-like domain"/>
    <property type="match status" value="1"/>
</dbReference>
<gene>
    <name evidence="4" type="ORF">ALAG00032_LOCUS452</name>
</gene>
<evidence type="ECO:0008006" key="5">
    <source>
        <dbReference type="Google" id="ProtNLM"/>
    </source>
</evidence>
<feature type="chain" id="PRO_5030892369" description="Nucleoid-associated protein" evidence="3">
    <location>
        <begin position="20"/>
        <end position="170"/>
    </location>
</feature>
<evidence type="ECO:0000313" key="4">
    <source>
        <dbReference type="EMBL" id="CAE0359723.1"/>
    </source>
</evidence>
<evidence type="ECO:0000256" key="2">
    <source>
        <dbReference type="SAM" id="Coils"/>
    </source>
</evidence>
<protein>
    <recommendedName>
        <fullName evidence="5">Nucleoid-associated protein</fullName>
    </recommendedName>
</protein>
<dbReference type="PANTHER" id="PTHR33449">
    <property type="entry name" value="NUCLEOID-ASSOCIATED PROTEIN YBAB"/>
    <property type="match status" value="1"/>
</dbReference>
<reference evidence="4" key="1">
    <citation type="submission" date="2021-01" db="EMBL/GenBank/DDBJ databases">
        <authorList>
            <person name="Corre E."/>
            <person name="Pelletier E."/>
            <person name="Niang G."/>
            <person name="Scheremetjew M."/>
            <person name="Finn R."/>
            <person name="Kale V."/>
            <person name="Holt S."/>
            <person name="Cochrane G."/>
            <person name="Meng A."/>
            <person name="Brown T."/>
            <person name="Cohen L."/>
        </authorList>
    </citation>
    <scope>NUCLEOTIDE SEQUENCE</scope>
    <source>
        <strain evidence="4">CCMP1510</strain>
    </source>
</reference>
<dbReference type="SUPFAM" id="SSF82607">
    <property type="entry name" value="YbaB-like"/>
    <property type="match status" value="1"/>
</dbReference>
<dbReference type="InterPro" id="IPR036894">
    <property type="entry name" value="YbaB-like_sf"/>
</dbReference>
<evidence type="ECO:0000256" key="1">
    <source>
        <dbReference type="ARBA" id="ARBA00023125"/>
    </source>
</evidence>
<dbReference type="AlphaFoldDB" id="A0A7S3JN67"/>
<keyword evidence="3" id="KW-0732">Signal</keyword>
<dbReference type="GO" id="GO:0003677">
    <property type="term" value="F:DNA binding"/>
    <property type="evidence" value="ECO:0007669"/>
    <property type="project" value="UniProtKB-KW"/>
</dbReference>
<sequence length="170" mass="18173">MAFGRLFSLIIAFIAFARGWCLVPKLLPVNTVGRIGKVAPLMLFGGAPPEPEANKPSPSGMNVPGLGSISEEEMKLAMEFRAKIAERMASIVVDGTALGGKIKVSYDGQGQPLSIEVSDDALSQGEAAVSKGVIEAAKKAQQESLVKMKQTMVSMQQEIAQTLQQREQQK</sequence>
<feature type="coiled-coil region" evidence="2">
    <location>
        <begin position="138"/>
        <end position="165"/>
    </location>
</feature>
<keyword evidence="1" id="KW-0238">DNA-binding</keyword>
<evidence type="ECO:0000256" key="3">
    <source>
        <dbReference type="SAM" id="SignalP"/>
    </source>
</evidence>
<name>A0A7S3JN67_9STRA</name>
<organism evidence="4">
    <name type="scientific">Aureoumbra lagunensis</name>
    <dbReference type="NCBI Taxonomy" id="44058"/>
    <lineage>
        <taxon>Eukaryota</taxon>
        <taxon>Sar</taxon>
        <taxon>Stramenopiles</taxon>
        <taxon>Ochrophyta</taxon>
        <taxon>Pelagophyceae</taxon>
        <taxon>Pelagomonadales</taxon>
        <taxon>Aureoumbra</taxon>
    </lineage>
</organism>
<feature type="signal peptide" evidence="3">
    <location>
        <begin position="1"/>
        <end position="19"/>
    </location>
</feature>
<dbReference type="InterPro" id="IPR004401">
    <property type="entry name" value="YbaB/EbfC"/>
</dbReference>
<accession>A0A7S3JN67</accession>
<dbReference type="EMBL" id="HBIJ01000599">
    <property type="protein sequence ID" value="CAE0359723.1"/>
    <property type="molecule type" value="Transcribed_RNA"/>
</dbReference>